<sequence length="333" mass="37313">MSVVGTAVGLSAPSMKESVLCVGVSGGTGPRAVSGLVDAGWHPSQLHILSRDPTSRACLSLRSRGCRIVEADLEDEASLARAIRGARFAYIHGTGGDTRTIDQREVERAGTLAAALKASDVSLVAYNSAAAEPDHGVARIEQKRECERAFRDAGLRVCALRANLFMEELWKAYTRPSIIDKQRFTFSVPSGKPMYLTSVRDMGRLAGTIFRRETHPEVLDVASDVRTPAQMAEAFKVDFKQDRLFFWLSKFLAPELHQIIRFYSTSTLQIDVDRLHSDLGPHLFTTFDQFLQETNWWDKDRTYDSLIIEEDDAPLSMTLDEKQQQQQQQQKNF</sequence>
<dbReference type="AlphaFoldDB" id="A0AAD7XKW1"/>
<dbReference type="InterPro" id="IPR008030">
    <property type="entry name" value="NmrA-like"/>
</dbReference>
<dbReference type="PANTHER" id="PTHR42748">
    <property type="entry name" value="NITROGEN METABOLITE REPRESSION PROTEIN NMRA FAMILY MEMBER"/>
    <property type="match status" value="1"/>
</dbReference>
<dbReference type="SUPFAM" id="SSF51735">
    <property type="entry name" value="NAD(P)-binding Rossmann-fold domains"/>
    <property type="match status" value="1"/>
</dbReference>
<dbReference type="PANTHER" id="PTHR42748:SF32">
    <property type="entry name" value="NMRA-LIKE DOMAIN-CONTAINING PROTEIN"/>
    <property type="match status" value="1"/>
</dbReference>
<gene>
    <name evidence="4" type="ORF">CTAYLR_002691</name>
</gene>
<name>A0AAD7XKW1_9STRA</name>
<evidence type="ECO:0000256" key="2">
    <source>
        <dbReference type="ARBA" id="ARBA00022857"/>
    </source>
</evidence>
<keyword evidence="2" id="KW-0521">NADP</keyword>
<protein>
    <recommendedName>
        <fullName evidence="3">NmrA-like domain-containing protein</fullName>
    </recommendedName>
</protein>
<comment type="similarity">
    <text evidence="1">Belongs to the NmrA-type oxidoreductase family.</text>
</comment>
<evidence type="ECO:0000313" key="5">
    <source>
        <dbReference type="Proteomes" id="UP001230188"/>
    </source>
</evidence>
<dbReference type="Gene3D" id="3.40.50.720">
    <property type="entry name" value="NAD(P)-binding Rossmann-like Domain"/>
    <property type="match status" value="1"/>
</dbReference>
<dbReference type="Pfam" id="PF05368">
    <property type="entry name" value="NmrA"/>
    <property type="match status" value="1"/>
</dbReference>
<dbReference type="InterPro" id="IPR036291">
    <property type="entry name" value="NAD(P)-bd_dom_sf"/>
</dbReference>
<dbReference type="InterPro" id="IPR051164">
    <property type="entry name" value="NmrA-like_oxidored"/>
</dbReference>
<dbReference type="Proteomes" id="UP001230188">
    <property type="component" value="Unassembled WGS sequence"/>
</dbReference>
<feature type="domain" description="NmrA-like" evidence="3">
    <location>
        <begin position="15"/>
        <end position="236"/>
    </location>
</feature>
<comment type="caution">
    <text evidence="4">The sequence shown here is derived from an EMBL/GenBank/DDBJ whole genome shotgun (WGS) entry which is preliminary data.</text>
</comment>
<evidence type="ECO:0000259" key="3">
    <source>
        <dbReference type="Pfam" id="PF05368"/>
    </source>
</evidence>
<accession>A0AAD7XKW1</accession>
<reference evidence="4" key="1">
    <citation type="submission" date="2023-01" db="EMBL/GenBank/DDBJ databases">
        <title>Metagenome sequencing of chrysophaentin producing Chrysophaeum taylorii.</title>
        <authorList>
            <person name="Davison J."/>
            <person name="Bewley C."/>
        </authorList>
    </citation>
    <scope>NUCLEOTIDE SEQUENCE</scope>
    <source>
        <strain evidence="4">NIES-1699</strain>
    </source>
</reference>
<evidence type="ECO:0000256" key="1">
    <source>
        <dbReference type="ARBA" id="ARBA00006328"/>
    </source>
</evidence>
<evidence type="ECO:0000313" key="4">
    <source>
        <dbReference type="EMBL" id="KAJ8601904.1"/>
    </source>
</evidence>
<proteinExistence type="inferred from homology"/>
<dbReference type="EMBL" id="JAQMWT010000398">
    <property type="protein sequence ID" value="KAJ8601904.1"/>
    <property type="molecule type" value="Genomic_DNA"/>
</dbReference>
<organism evidence="4 5">
    <name type="scientific">Chrysophaeum taylorii</name>
    <dbReference type="NCBI Taxonomy" id="2483200"/>
    <lineage>
        <taxon>Eukaryota</taxon>
        <taxon>Sar</taxon>
        <taxon>Stramenopiles</taxon>
        <taxon>Ochrophyta</taxon>
        <taxon>Pelagophyceae</taxon>
        <taxon>Pelagomonadales</taxon>
        <taxon>Pelagomonadaceae</taxon>
        <taxon>Chrysophaeum</taxon>
    </lineage>
</organism>
<keyword evidence="5" id="KW-1185">Reference proteome</keyword>